<proteinExistence type="predicted"/>
<dbReference type="InterPro" id="IPR045736">
    <property type="entry name" value="START_2"/>
</dbReference>
<feature type="domain" description="START-like" evidence="1">
    <location>
        <begin position="1"/>
        <end position="132"/>
    </location>
</feature>
<dbReference type="OrthoDB" id="667567at2"/>
<dbReference type="RefSeq" id="WP_112749840.1">
    <property type="nucleotide sequence ID" value="NZ_QMFY01000023.1"/>
</dbReference>
<dbReference type="Pfam" id="PF19569">
    <property type="entry name" value="START_2"/>
    <property type="match status" value="1"/>
</dbReference>
<protein>
    <submittedName>
        <fullName evidence="2">ATPase</fullName>
    </submittedName>
</protein>
<dbReference type="AlphaFoldDB" id="A0A364XWC5"/>
<dbReference type="Proteomes" id="UP000251889">
    <property type="component" value="Unassembled WGS sequence"/>
</dbReference>
<evidence type="ECO:0000259" key="1">
    <source>
        <dbReference type="Pfam" id="PF19569"/>
    </source>
</evidence>
<gene>
    <name evidence="2" type="ORF">DQQ10_25820</name>
</gene>
<dbReference type="Gene3D" id="3.30.530.20">
    <property type="match status" value="1"/>
</dbReference>
<sequence length="133" mass="15789">MAKKRLFTADYEIHASIKMLYPYIQSASGLSEWFADDVRINNESKTYTFYWDNEEHKARQVAHRTNHFARFEFLPENDNDAADPSYFELRLEFNELTQSVFIKIFDYSDFDDLRELQDLWDGLIDALRKTVGG</sequence>
<evidence type="ECO:0000313" key="3">
    <source>
        <dbReference type="Proteomes" id="UP000251889"/>
    </source>
</evidence>
<reference evidence="2 3" key="1">
    <citation type="submission" date="2018-06" db="EMBL/GenBank/DDBJ databases">
        <title>Chryseolinea flavus sp. nov., a member of the phylum Bacteroidetes isolated from soil.</title>
        <authorList>
            <person name="Li Y."/>
            <person name="Wang J."/>
        </authorList>
    </citation>
    <scope>NUCLEOTIDE SEQUENCE [LARGE SCALE GENOMIC DNA]</scope>
    <source>
        <strain evidence="2 3">SDU1-6</strain>
    </source>
</reference>
<evidence type="ECO:0000313" key="2">
    <source>
        <dbReference type="EMBL" id="RAV98024.1"/>
    </source>
</evidence>
<keyword evidence="3" id="KW-1185">Reference proteome</keyword>
<dbReference type="SUPFAM" id="SSF55961">
    <property type="entry name" value="Bet v1-like"/>
    <property type="match status" value="1"/>
</dbReference>
<name>A0A364XWC5_9BACT</name>
<dbReference type="InterPro" id="IPR023393">
    <property type="entry name" value="START-like_dom_sf"/>
</dbReference>
<comment type="caution">
    <text evidence="2">The sequence shown here is derived from an EMBL/GenBank/DDBJ whole genome shotgun (WGS) entry which is preliminary data.</text>
</comment>
<accession>A0A364XWC5</accession>
<organism evidence="2 3">
    <name type="scientific">Pseudochryseolinea flava</name>
    <dbReference type="NCBI Taxonomy" id="2059302"/>
    <lineage>
        <taxon>Bacteria</taxon>
        <taxon>Pseudomonadati</taxon>
        <taxon>Bacteroidota</taxon>
        <taxon>Cytophagia</taxon>
        <taxon>Cytophagales</taxon>
        <taxon>Fulvivirgaceae</taxon>
        <taxon>Pseudochryseolinea</taxon>
    </lineage>
</organism>
<dbReference type="EMBL" id="QMFY01000023">
    <property type="protein sequence ID" value="RAV98024.1"/>
    <property type="molecule type" value="Genomic_DNA"/>
</dbReference>